<evidence type="ECO:0000256" key="1">
    <source>
        <dbReference type="ARBA" id="ARBA00023015"/>
    </source>
</evidence>
<keyword evidence="6" id="KW-1185">Reference proteome</keyword>
<dbReference type="Gene3D" id="1.10.10.10">
    <property type="entry name" value="Winged helix-like DNA-binding domain superfamily/Winged helix DNA-binding domain"/>
    <property type="match status" value="1"/>
</dbReference>
<dbReference type="InterPro" id="IPR001845">
    <property type="entry name" value="HTH_ArsR_DNA-bd_dom"/>
</dbReference>
<proteinExistence type="predicted"/>
<keyword evidence="1" id="KW-0805">Transcription regulation</keyword>
<keyword evidence="3" id="KW-0804">Transcription</keyword>
<dbReference type="SMART" id="SM00418">
    <property type="entry name" value="HTH_ARSR"/>
    <property type="match status" value="1"/>
</dbReference>
<keyword evidence="2" id="KW-0238">DNA-binding</keyword>
<protein>
    <submittedName>
        <fullName evidence="5">Helix-turn-helix domain-containing protein</fullName>
    </submittedName>
</protein>
<reference evidence="5" key="1">
    <citation type="journal article" date="2018" name="Curr. Microbiol.">
        <title>Cellulosimicrobium arenosum sp. nov., Isolated from Marine Sediment Sand.</title>
        <authorList>
            <person name="Oh M."/>
            <person name="Kim J.H."/>
            <person name="Yoon J.H."/>
            <person name="Schumann P."/>
            <person name="Kim W."/>
        </authorList>
    </citation>
    <scope>NUCLEOTIDE SEQUENCE</scope>
    <source>
        <strain evidence="5">KCTC 49039</strain>
    </source>
</reference>
<evidence type="ECO:0000256" key="3">
    <source>
        <dbReference type="ARBA" id="ARBA00023163"/>
    </source>
</evidence>
<dbReference type="PANTHER" id="PTHR33154">
    <property type="entry name" value="TRANSCRIPTIONAL REGULATOR, ARSR FAMILY"/>
    <property type="match status" value="1"/>
</dbReference>
<dbReference type="PANTHER" id="PTHR33154:SF15">
    <property type="entry name" value="REGULATORY PROTEIN ARSR"/>
    <property type="match status" value="1"/>
</dbReference>
<evidence type="ECO:0000313" key="6">
    <source>
        <dbReference type="Proteomes" id="UP000610846"/>
    </source>
</evidence>
<name>A0A927J1N6_9MICO</name>
<dbReference type="InterPro" id="IPR011991">
    <property type="entry name" value="ArsR-like_HTH"/>
</dbReference>
<dbReference type="CDD" id="cd00090">
    <property type="entry name" value="HTH_ARSR"/>
    <property type="match status" value="1"/>
</dbReference>
<dbReference type="GO" id="GO:0003700">
    <property type="term" value="F:DNA-binding transcription factor activity"/>
    <property type="evidence" value="ECO:0007669"/>
    <property type="project" value="InterPro"/>
</dbReference>
<gene>
    <name evidence="5" type="ORF">IF651_14545</name>
</gene>
<evidence type="ECO:0000313" key="5">
    <source>
        <dbReference type="EMBL" id="MBD8080276.1"/>
    </source>
</evidence>
<dbReference type="InterPro" id="IPR036390">
    <property type="entry name" value="WH_DNA-bd_sf"/>
</dbReference>
<dbReference type="SUPFAM" id="SSF46785">
    <property type="entry name" value="Winged helix' DNA-binding domain"/>
    <property type="match status" value="1"/>
</dbReference>
<comment type="caution">
    <text evidence="5">The sequence shown here is derived from an EMBL/GenBank/DDBJ whole genome shotgun (WGS) entry which is preliminary data.</text>
</comment>
<dbReference type="GO" id="GO:0003677">
    <property type="term" value="F:DNA binding"/>
    <property type="evidence" value="ECO:0007669"/>
    <property type="project" value="UniProtKB-KW"/>
</dbReference>
<evidence type="ECO:0000259" key="4">
    <source>
        <dbReference type="SMART" id="SM00418"/>
    </source>
</evidence>
<dbReference type="RefSeq" id="WP_191829844.1">
    <property type="nucleotide sequence ID" value="NZ_JACYHB010000013.1"/>
</dbReference>
<feature type="domain" description="HTH arsR-type" evidence="4">
    <location>
        <begin position="22"/>
        <end position="112"/>
    </location>
</feature>
<dbReference type="Pfam" id="PF12840">
    <property type="entry name" value="HTH_20"/>
    <property type="match status" value="1"/>
</dbReference>
<dbReference type="Proteomes" id="UP000610846">
    <property type="component" value="Unassembled WGS sequence"/>
</dbReference>
<dbReference type="AlphaFoldDB" id="A0A927J1N6"/>
<dbReference type="EMBL" id="JACYHB010000013">
    <property type="protein sequence ID" value="MBD8080276.1"/>
    <property type="molecule type" value="Genomic_DNA"/>
</dbReference>
<dbReference type="InterPro" id="IPR036388">
    <property type="entry name" value="WH-like_DNA-bd_sf"/>
</dbReference>
<sequence length="205" mass="22802">MSTDDTAGPGREKPSERILGPAQLKALAHPLRIEILEQLTAHGALTASGLAELVGESSGSTSYHLRQLARHGFVRDVPGRGTARERWWERNPGGFVVSLPDDPDDVASVATTQTVNREFERARARRILALIENPTSVGREWLDVTRFQTTNLWLTTDQAAEVTTAWDRFSEVLDRYSNQQDHPGARPVQVHFNLFPLVEGKENPS</sequence>
<organism evidence="5 6">
    <name type="scientific">Cellulosimicrobium arenosum</name>
    <dbReference type="NCBI Taxonomy" id="2708133"/>
    <lineage>
        <taxon>Bacteria</taxon>
        <taxon>Bacillati</taxon>
        <taxon>Actinomycetota</taxon>
        <taxon>Actinomycetes</taxon>
        <taxon>Micrococcales</taxon>
        <taxon>Promicromonosporaceae</taxon>
        <taxon>Cellulosimicrobium</taxon>
    </lineage>
</organism>
<accession>A0A927J1N6</accession>
<reference evidence="5" key="2">
    <citation type="submission" date="2020-09" db="EMBL/GenBank/DDBJ databases">
        <authorList>
            <person name="Yu Y."/>
        </authorList>
    </citation>
    <scope>NUCLEOTIDE SEQUENCE</scope>
    <source>
        <strain evidence="5">KCTC 49039</strain>
    </source>
</reference>
<evidence type="ECO:0000256" key="2">
    <source>
        <dbReference type="ARBA" id="ARBA00023125"/>
    </source>
</evidence>
<dbReference type="InterPro" id="IPR051081">
    <property type="entry name" value="HTH_MetalResp_TranReg"/>
</dbReference>